<keyword evidence="4" id="KW-0963">Cytoplasm</keyword>
<dbReference type="InterPro" id="IPR000032">
    <property type="entry name" value="HPr-like"/>
</dbReference>
<evidence type="ECO:0000313" key="8">
    <source>
        <dbReference type="Proteomes" id="UP000037267"/>
    </source>
</evidence>
<dbReference type="EMBL" id="LGSS01000004">
    <property type="protein sequence ID" value="KNF09141.1"/>
    <property type="molecule type" value="Genomic_DNA"/>
</dbReference>
<evidence type="ECO:0000256" key="2">
    <source>
        <dbReference type="ARBA" id="ARBA00004496"/>
    </source>
</evidence>
<evidence type="ECO:0000259" key="6">
    <source>
        <dbReference type="PROSITE" id="PS51350"/>
    </source>
</evidence>
<organism evidence="7 8">
    <name type="scientific">Gottschalkia purinilytica</name>
    <name type="common">Clostridium purinilyticum</name>
    <dbReference type="NCBI Taxonomy" id="1503"/>
    <lineage>
        <taxon>Bacteria</taxon>
        <taxon>Bacillati</taxon>
        <taxon>Bacillota</taxon>
        <taxon>Tissierellia</taxon>
        <taxon>Tissierellales</taxon>
        <taxon>Gottschalkiaceae</taxon>
        <taxon>Gottschalkia</taxon>
    </lineage>
</organism>
<evidence type="ECO:0000256" key="5">
    <source>
        <dbReference type="ARBA" id="ARBA00022683"/>
    </source>
</evidence>
<name>A0A0L0WCE8_GOTPU</name>
<dbReference type="InterPro" id="IPR050399">
    <property type="entry name" value="HPr"/>
</dbReference>
<dbReference type="STRING" id="1503.CLPU_4c01870"/>
<evidence type="ECO:0000256" key="4">
    <source>
        <dbReference type="ARBA" id="ARBA00022490"/>
    </source>
</evidence>
<dbReference type="PROSITE" id="PS51350">
    <property type="entry name" value="PTS_HPR_DOM"/>
    <property type="match status" value="1"/>
</dbReference>
<dbReference type="InterPro" id="IPR001020">
    <property type="entry name" value="PTS_HPr_His_P_site"/>
</dbReference>
<keyword evidence="5" id="KW-0598">Phosphotransferase system</keyword>
<gene>
    <name evidence="7" type="primary">ptsH</name>
    <name evidence="7" type="ORF">CLPU_4c01870</name>
</gene>
<dbReference type="GO" id="GO:0009401">
    <property type="term" value="P:phosphoenolpyruvate-dependent sugar phosphotransferase system"/>
    <property type="evidence" value="ECO:0007669"/>
    <property type="project" value="UniProtKB-KW"/>
</dbReference>
<sequence length="85" mass="9365">MVEKTITINNELGLHARPAALFVQACGKYKSDIYIEKGDNKVNAKSIMGIMALGVYQGEEIKIIASGYDEEDALKGITEFLENLK</sequence>
<accession>A0A0L0WCE8</accession>
<evidence type="ECO:0000256" key="3">
    <source>
        <dbReference type="ARBA" id="ARBA00020422"/>
    </source>
</evidence>
<evidence type="ECO:0000256" key="1">
    <source>
        <dbReference type="ARBA" id="ARBA00003681"/>
    </source>
</evidence>
<proteinExistence type="predicted"/>
<dbReference type="PROSITE" id="PS00369">
    <property type="entry name" value="PTS_HPR_HIS"/>
    <property type="match status" value="1"/>
</dbReference>
<dbReference type="Proteomes" id="UP000037267">
    <property type="component" value="Unassembled WGS sequence"/>
</dbReference>
<dbReference type="GO" id="GO:0005737">
    <property type="term" value="C:cytoplasm"/>
    <property type="evidence" value="ECO:0007669"/>
    <property type="project" value="UniProtKB-SubCell"/>
</dbReference>
<dbReference type="OrthoDB" id="9809047at2"/>
<comment type="subcellular location">
    <subcellularLocation>
        <location evidence="2">Cytoplasm</location>
    </subcellularLocation>
</comment>
<reference evidence="8" key="1">
    <citation type="submission" date="2015-07" db="EMBL/GenBank/DDBJ databases">
        <title>Draft genome sequence of the purine-degrading Gottschalkia purinilyticum DSM 1384 (formerly Clostridium purinilyticum).</title>
        <authorList>
            <person name="Poehlein A."/>
            <person name="Schiel-Bengelsdorf B."/>
            <person name="Bengelsdorf F.R."/>
            <person name="Daniel R."/>
            <person name="Duerre P."/>
        </authorList>
    </citation>
    <scope>NUCLEOTIDE SEQUENCE [LARGE SCALE GENOMIC DNA]</scope>
    <source>
        <strain evidence="8">DSM 1384</strain>
    </source>
</reference>
<feature type="domain" description="HPr" evidence="6">
    <location>
        <begin position="1"/>
        <end position="85"/>
    </location>
</feature>
<dbReference type="NCBIfam" id="TIGR01003">
    <property type="entry name" value="PTS_HPr_family"/>
    <property type="match status" value="1"/>
</dbReference>
<dbReference type="PRINTS" id="PR00107">
    <property type="entry name" value="PHOSPHOCPHPR"/>
</dbReference>
<comment type="function">
    <text evidence="1">General (non sugar-specific) component of the phosphoenolpyruvate-dependent sugar phosphotransferase system (sugar PTS). This major carbohydrate active-transport system catalyzes the phosphorylation of incoming sugar substrates concomitantly with their translocation across the cell membrane. The phosphoryl group from phosphoenolpyruvate (PEP) is transferred to the phosphoryl carrier protein HPr by enzyme I. Phospho-HPr then transfers it to the PTS EIIA domain.</text>
</comment>
<keyword evidence="7" id="KW-0808">Transferase</keyword>
<dbReference type="PANTHER" id="PTHR33705:SF2">
    <property type="entry name" value="PHOSPHOCARRIER PROTEIN NPR"/>
    <property type="match status" value="1"/>
</dbReference>
<dbReference type="GO" id="GO:0016740">
    <property type="term" value="F:transferase activity"/>
    <property type="evidence" value="ECO:0007669"/>
    <property type="project" value="UniProtKB-KW"/>
</dbReference>
<protein>
    <recommendedName>
        <fullName evidence="3">Phosphocarrier protein HPr</fullName>
    </recommendedName>
</protein>
<dbReference type="SUPFAM" id="SSF55594">
    <property type="entry name" value="HPr-like"/>
    <property type="match status" value="1"/>
</dbReference>
<dbReference type="Gene3D" id="3.30.1340.10">
    <property type="entry name" value="HPr-like"/>
    <property type="match status" value="1"/>
</dbReference>
<evidence type="ECO:0000313" key="7">
    <source>
        <dbReference type="EMBL" id="KNF09141.1"/>
    </source>
</evidence>
<dbReference type="RefSeq" id="WP_050354711.1">
    <property type="nucleotide sequence ID" value="NZ_LGSS01000004.1"/>
</dbReference>
<dbReference type="PANTHER" id="PTHR33705">
    <property type="entry name" value="PHOSPHOCARRIER PROTEIN HPR"/>
    <property type="match status" value="1"/>
</dbReference>
<dbReference type="CDD" id="cd00367">
    <property type="entry name" value="PTS-HPr_like"/>
    <property type="match status" value="1"/>
</dbReference>
<dbReference type="AlphaFoldDB" id="A0A0L0WCE8"/>
<dbReference type="InterPro" id="IPR035895">
    <property type="entry name" value="HPr-like_sf"/>
</dbReference>
<keyword evidence="8" id="KW-1185">Reference proteome</keyword>
<dbReference type="Pfam" id="PF00381">
    <property type="entry name" value="PTS-HPr"/>
    <property type="match status" value="1"/>
</dbReference>
<comment type="caution">
    <text evidence="7">The sequence shown here is derived from an EMBL/GenBank/DDBJ whole genome shotgun (WGS) entry which is preliminary data.</text>
</comment>